<evidence type="ECO:0000256" key="1">
    <source>
        <dbReference type="ARBA" id="ARBA00010688"/>
    </source>
</evidence>
<proteinExistence type="inferred from homology"/>
<dbReference type="InterPro" id="IPR011611">
    <property type="entry name" value="PfkB_dom"/>
</dbReference>
<keyword evidence="8" id="KW-1185">Reference proteome</keyword>
<dbReference type="PANTHER" id="PTHR43085">
    <property type="entry name" value="HEXOKINASE FAMILY MEMBER"/>
    <property type="match status" value="1"/>
</dbReference>
<dbReference type="Gene3D" id="2.20.150.10">
    <property type="entry name" value="putative 5-dehydro-2- deoxygluconokinase"/>
    <property type="match status" value="1"/>
</dbReference>
<keyword evidence="2" id="KW-0808">Transferase</keyword>
<dbReference type="EMBL" id="BLYJ01000001">
    <property type="protein sequence ID" value="GFO86952.1"/>
    <property type="molecule type" value="Genomic_DNA"/>
</dbReference>
<keyword evidence="4" id="KW-0418">Kinase</keyword>
<dbReference type="RefSeq" id="WP_117490221.1">
    <property type="nucleotide sequence ID" value="NZ_BLYJ01000001.1"/>
</dbReference>
<organism evidence="7 8">
    <name type="scientific">Butyricicoccus faecihominis</name>
    <dbReference type="NCBI Taxonomy" id="1712515"/>
    <lineage>
        <taxon>Bacteria</taxon>
        <taxon>Bacillati</taxon>
        <taxon>Bacillota</taxon>
        <taxon>Clostridia</taxon>
        <taxon>Eubacteriales</taxon>
        <taxon>Butyricicoccaceae</taxon>
        <taxon>Butyricicoccus</taxon>
    </lineage>
</organism>
<evidence type="ECO:0000313" key="7">
    <source>
        <dbReference type="EMBL" id="GFO86952.1"/>
    </source>
</evidence>
<dbReference type="InterPro" id="IPR050306">
    <property type="entry name" value="PfkB_Carbo_kinase"/>
</dbReference>
<dbReference type="InterPro" id="IPR002173">
    <property type="entry name" value="Carboh/pur_kinase_PfkB_CS"/>
</dbReference>
<comment type="similarity">
    <text evidence="1">Belongs to the carbohydrate kinase PfkB family.</text>
</comment>
<evidence type="ECO:0000256" key="3">
    <source>
        <dbReference type="ARBA" id="ARBA00022741"/>
    </source>
</evidence>
<dbReference type="PANTHER" id="PTHR43085:SF49">
    <property type="entry name" value="5-DEHYDRO-2-DEOXYGLUCONOKINASE"/>
    <property type="match status" value="1"/>
</dbReference>
<dbReference type="InterPro" id="IPR029056">
    <property type="entry name" value="Ribokinase-like"/>
</dbReference>
<dbReference type="CDD" id="cd01166">
    <property type="entry name" value="KdgK"/>
    <property type="match status" value="1"/>
</dbReference>
<dbReference type="InterPro" id="IPR030830">
    <property type="entry name" value="Myo_inos_IolC"/>
</dbReference>
<evidence type="ECO:0000256" key="5">
    <source>
        <dbReference type="ARBA" id="ARBA00022840"/>
    </source>
</evidence>
<dbReference type="NCBIfam" id="TIGR04382">
    <property type="entry name" value="myo_inos_iolC_N"/>
    <property type="match status" value="1"/>
</dbReference>
<protein>
    <submittedName>
        <fullName evidence="7">5-dehydro-2-deoxygluconokinase</fullName>
    </submittedName>
</protein>
<sequence>MKNVQDRRIELLLSGRAGIDLNTTKAGCTFADIPAFTKSVGGSPANIVQGAARLGLKTGFLGKVAHDGMGEYILSALQAQNIETKGIVVDKTGARNCIAVTEIISAEESGGYATGGDAFHHGTYLYRQGTADMLYSPTDVNRDLIAASQSVMLSGTAFSQSPSREAMFTILQLARDFGTMTVLDIDYRPFGWVSKDETARCYQQVITQCDIVIGNREEFDAVEYLTMPGNKDNTKSAQALLDAGVKLVIVKDGANGSTAYTSDGKVLRCGSIPTAAVKTFGSGDAYAAGLMYGILRKHNLAYAMQLGTACASLALKTISCGDAMPNLQAAEQHRAQHEKEMMP</sequence>
<dbReference type="Proteomes" id="UP000620147">
    <property type="component" value="Unassembled WGS sequence"/>
</dbReference>
<dbReference type="PROSITE" id="PS00584">
    <property type="entry name" value="PFKB_KINASES_2"/>
    <property type="match status" value="1"/>
</dbReference>
<keyword evidence="3" id="KW-0547">Nucleotide-binding</keyword>
<evidence type="ECO:0000313" key="8">
    <source>
        <dbReference type="Proteomes" id="UP000620147"/>
    </source>
</evidence>
<reference evidence="7 8" key="1">
    <citation type="submission" date="2020-06" db="EMBL/GenBank/DDBJ databases">
        <title>Characterization of fructooligosaccharide metabolism and fructooligosaccharide-degrading enzymes in human commensal butyrate producers.</title>
        <authorList>
            <person name="Tanno H."/>
            <person name="Fujii T."/>
            <person name="Hirano K."/>
            <person name="Maeno S."/>
            <person name="Tonozuka T."/>
            <person name="Sakamoto M."/>
            <person name="Ohkuma M."/>
            <person name="Tochio T."/>
            <person name="Endo A."/>
        </authorList>
    </citation>
    <scope>NUCLEOTIDE SEQUENCE [LARGE SCALE GENOMIC DNA]</scope>
    <source>
        <strain evidence="7 8">JCM 31056</strain>
    </source>
</reference>
<dbReference type="SUPFAM" id="SSF53613">
    <property type="entry name" value="Ribokinase-like"/>
    <property type="match status" value="1"/>
</dbReference>
<evidence type="ECO:0000256" key="4">
    <source>
        <dbReference type="ARBA" id="ARBA00022777"/>
    </source>
</evidence>
<evidence type="ECO:0000259" key="6">
    <source>
        <dbReference type="Pfam" id="PF00294"/>
    </source>
</evidence>
<dbReference type="Gene3D" id="3.40.1190.20">
    <property type="match status" value="1"/>
</dbReference>
<dbReference type="Pfam" id="PF00294">
    <property type="entry name" value="PfkB"/>
    <property type="match status" value="1"/>
</dbReference>
<name>A0ABQ1DW49_9FIRM</name>
<comment type="caution">
    <text evidence="7">The sequence shown here is derived from an EMBL/GenBank/DDBJ whole genome shotgun (WGS) entry which is preliminary data.</text>
</comment>
<accession>A0ABQ1DW49</accession>
<gene>
    <name evidence="7" type="primary">iolC</name>
    <name evidence="7" type="ORF">BUFA31_01160</name>
</gene>
<evidence type="ECO:0000256" key="2">
    <source>
        <dbReference type="ARBA" id="ARBA00022679"/>
    </source>
</evidence>
<feature type="domain" description="Carbohydrate kinase PfkB" evidence="6">
    <location>
        <begin position="16"/>
        <end position="325"/>
    </location>
</feature>
<keyword evidence="5" id="KW-0067">ATP-binding</keyword>
<dbReference type="InterPro" id="IPR023314">
    <property type="entry name" value="Myo_inos_IolC-like_sf"/>
</dbReference>